<dbReference type="PANTHER" id="PTHR42941:SF1">
    <property type="entry name" value="SLL1037 PROTEIN"/>
    <property type="match status" value="1"/>
</dbReference>
<feature type="transmembrane region" description="Helical" evidence="1">
    <location>
        <begin position="12"/>
        <end position="32"/>
    </location>
</feature>
<sequence length="332" mass="36266">MAPRLPHPGRRRAVQTGAVAAAVFALLLWWLLPPGEKPKPSGRLWFSTGVPTGVYAKYGDLLKEDLAQDLPSLDVQLTRSQGGMDNLRQLTAGKADFTLATADAVATYQQEHRTGADRLRACARLYDDYMQLVVPRDSAVRSARDLKGLRVGVGADASGVQLITRRLLEAAGLRFDSDIEPVRVGIDRMPGLLEKGRLDAFFWSGGLPTNAVQSLGRRLPIRLVQLGDLIGPLHALGPQTRFYRAATMPADAYPEQRSGQVVKTIAVANLLVTLESTDAGLTESVTRTVIRSRDRIGTKVHAAQKVDLRTAIFTNPLTLHEGARRYYVSVKP</sequence>
<dbReference type="SUPFAM" id="SSF53850">
    <property type="entry name" value="Periplasmic binding protein-like II"/>
    <property type="match status" value="1"/>
</dbReference>
<comment type="caution">
    <text evidence="2">The sequence shown here is derived from an EMBL/GenBank/DDBJ whole genome shotgun (WGS) entry which is preliminary data.</text>
</comment>
<evidence type="ECO:0000256" key="1">
    <source>
        <dbReference type="SAM" id="Phobius"/>
    </source>
</evidence>
<dbReference type="InterPro" id="IPR011852">
    <property type="entry name" value="TRAP_TAXI"/>
</dbReference>
<keyword evidence="1" id="KW-0812">Transmembrane</keyword>
<accession>A0A2G1X9H7</accession>
<evidence type="ECO:0008006" key="4">
    <source>
        <dbReference type="Google" id="ProtNLM"/>
    </source>
</evidence>
<dbReference type="RefSeq" id="WP_099202283.1">
    <property type="nucleotide sequence ID" value="NZ_JBIRXA010000011.1"/>
</dbReference>
<evidence type="ECO:0000313" key="2">
    <source>
        <dbReference type="EMBL" id="PHQ47809.1"/>
    </source>
</evidence>
<gene>
    <name evidence="2" type="ORF">BLA24_30315</name>
</gene>
<name>A0A2G1X9H7_STRCJ</name>
<dbReference type="AlphaFoldDB" id="A0A2G1X9H7"/>
<keyword evidence="3" id="KW-1185">Reference proteome</keyword>
<dbReference type="Proteomes" id="UP000222531">
    <property type="component" value="Unassembled WGS sequence"/>
</dbReference>
<evidence type="ECO:0000313" key="3">
    <source>
        <dbReference type="Proteomes" id="UP000222531"/>
    </source>
</evidence>
<reference evidence="2 3" key="1">
    <citation type="journal article" date="2017" name="Biochemistry">
        <title>Identification of the Biosynthetic Pathway for the Antibiotic Bicyclomycin.</title>
        <authorList>
            <person name="Patteson J."/>
            <person name="Cai W."/>
            <person name="Johnson R.A."/>
            <person name="Santa Maria K."/>
            <person name="Li B."/>
        </authorList>
    </citation>
    <scope>NUCLEOTIDE SEQUENCE [LARGE SCALE GENOMIC DNA]</scope>
    <source>
        <strain evidence="2 3">ATCC 21532</strain>
    </source>
</reference>
<dbReference type="Pfam" id="PF16868">
    <property type="entry name" value="NMT1_3"/>
    <property type="match status" value="1"/>
</dbReference>
<dbReference type="Gene3D" id="3.40.190.10">
    <property type="entry name" value="Periplasmic binding protein-like II"/>
    <property type="match status" value="2"/>
</dbReference>
<keyword evidence="1" id="KW-0472">Membrane</keyword>
<organism evidence="2 3">
    <name type="scientific">Streptomyces cinnamoneus</name>
    <name type="common">Streptoverticillium cinnamoneum</name>
    <dbReference type="NCBI Taxonomy" id="53446"/>
    <lineage>
        <taxon>Bacteria</taxon>
        <taxon>Bacillati</taxon>
        <taxon>Actinomycetota</taxon>
        <taxon>Actinomycetes</taxon>
        <taxon>Kitasatosporales</taxon>
        <taxon>Streptomycetaceae</taxon>
        <taxon>Streptomyces</taxon>
        <taxon>Streptomyces cinnamoneus group</taxon>
    </lineage>
</organism>
<keyword evidence="1" id="KW-1133">Transmembrane helix</keyword>
<dbReference type="NCBIfam" id="TIGR02122">
    <property type="entry name" value="TRAP_TAXI"/>
    <property type="match status" value="1"/>
</dbReference>
<proteinExistence type="predicted"/>
<dbReference type="OrthoDB" id="5582316at2"/>
<protein>
    <recommendedName>
        <fullName evidence="4">TAXI family TRAP transporter solute-binding subunit</fullName>
    </recommendedName>
</protein>
<dbReference type="EMBL" id="NHZO01000168">
    <property type="protein sequence ID" value="PHQ47809.1"/>
    <property type="molecule type" value="Genomic_DNA"/>
</dbReference>
<dbReference type="PANTHER" id="PTHR42941">
    <property type="entry name" value="SLL1037 PROTEIN"/>
    <property type="match status" value="1"/>
</dbReference>